<dbReference type="InterPro" id="IPR036646">
    <property type="entry name" value="PGAM_B_sf"/>
</dbReference>
<dbReference type="OrthoDB" id="9800863at2"/>
<accession>A0A4R9K0D3</accession>
<dbReference type="Proteomes" id="UP000297693">
    <property type="component" value="Unassembled WGS sequence"/>
</dbReference>
<evidence type="ECO:0000256" key="3">
    <source>
        <dbReference type="ARBA" id="ARBA00002315"/>
    </source>
</evidence>
<evidence type="ECO:0000256" key="9">
    <source>
        <dbReference type="ARBA" id="ARBA00023235"/>
    </source>
</evidence>
<dbReference type="GO" id="GO:0030145">
    <property type="term" value="F:manganese ion binding"/>
    <property type="evidence" value="ECO:0007669"/>
    <property type="project" value="InterPro"/>
</dbReference>
<reference evidence="16" key="1">
    <citation type="journal article" date="2019" name="PLoS Negl. Trop. Dis.">
        <title>Revisiting the worldwide diversity of Leptospira species in the environment.</title>
        <authorList>
            <person name="Vincent A.T."/>
            <person name="Schiettekatte O."/>
            <person name="Bourhy P."/>
            <person name="Veyrier F.J."/>
            <person name="Picardeau M."/>
        </authorList>
    </citation>
    <scope>NUCLEOTIDE SEQUENCE [LARGE SCALE GENOMIC DNA]</scope>
    <source>
        <strain evidence="16">201702476</strain>
    </source>
</reference>
<comment type="similarity">
    <text evidence="5">Belongs to the BPG-independent phosphoglycerate mutase family.</text>
</comment>
<evidence type="ECO:0000256" key="5">
    <source>
        <dbReference type="ARBA" id="ARBA00008819"/>
    </source>
</evidence>
<evidence type="ECO:0000256" key="6">
    <source>
        <dbReference type="ARBA" id="ARBA00022723"/>
    </source>
</evidence>
<dbReference type="EMBL" id="RQGD01000025">
    <property type="protein sequence ID" value="TGL59109.1"/>
    <property type="molecule type" value="Genomic_DNA"/>
</dbReference>
<dbReference type="Pfam" id="PF01676">
    <property type="entry name" value="Metalloenzyme"/>
    <property type="match status" value="1"/>
</dbReference>
<evidence type="ECO:0000259" key="15">
    <source>
        <dbReference type="Pfam" id="PF06415"/>
    </source>
</evidence>
<gene>
    <name evidence="16" type="ORF">EHQ58_09335</name>
</gene>
<dbReference type="EC" id="5.4.2.12" evidence="10"/>
<comment type="catalytic activity">
    <reaction evidence="1">
        <text>(2R)-2-phosphoglycerate = (2R)-3-phosphoglycerate</text>
        <dbReference type="Rhea" id="RHEA:15901"/>
        <dbReference type="ChEBI" id="CHEBI:58272"/>
        <dbReference type="ChEBI" id="CHEBI:58289"/>
        <dbReference type="EC" id="5.4.2.12"/>
    </reaction>
</comment>
<keyword evidence="7" id="KW-0324">Glycolysis</keyword>
<dbReference type="PANTHER" id="PTHR31637:SF0">
    <property type="entry name" value="2,3-BISPHOSPHOGLYCERATE-INDEPENDENT PHOSPHOGLYCERATE MUTASE"/>
    <property type="match status" value="1"/>
</dbReference>
<feature type="binding site" evidence="13">
    <location>
        <position position="425"/>
    </location>
    <ligand>
        <name>Mn(2+)</name>
        <dbReference type="ChEBI" id="CHEBI:29035"/>
        <label>1</label>
    </ligand>
</feature>
<feature type="domain" description="BPG-independent PGAM N-terminal" evidence="15">
    <location>
        <begin position="95"/>
        <end position="318"/>
    </location>
</feature>
<feature type="binding site" evidence="13">
    <location>
        <position position="466"/>
    </location>
    <ligand>
        <name>Mn(2+)</name>
        <dbReference type="ChEBI" id="CHEBI:29035"/>
        <label>2</label>
    </ligand>
</feature>
<dbReference type="UniPathway" id="UPA00109">
    <property type="reaction ID" value="UER00186"/>
</dbReference>
<evidence type="ECO:0000256" key="7">
    <source>
        <dbReference type="ARBA" id="ARBA00023152"/>
    </source>
</evidence>
<name>A0A4R9K0D3_9LEPT</name>
<feature type="binding site" evidence="13">
    <location>
        <position position="22"/>
    </location>
    <ligand>
        <name>Mn(2+)</name>
        <dbReference type="ChEBI" id="CHEBI:29035"/>
        <label>2</label>
    </ligand>
</feature>
<evidence type="ECO:0000256" key="4">
    <source>
        <dbReference type="ARBA" id="ARBA00004798"/>
    </source>
</evidence>
<comment type="function">
    <text evidence="3">Catalyzes the interconversion of 2-phosphoglycerate and 3-phosphoglycerate.</text>
</comment>
<dbReference type="GO" id="GO:0006096">
    <property type="term" value="P:glycolytic process"/>
    <property type="evidence" value="ECO:0007669"/>
    <property type="project" value="UniProtKB-UniRule"/>
</dbReference>
<comment type="cofactor">
    <cofactor evidence="2">
        <name>Mn(2+)</name>
        <dbReference type="ChEBI" id="CHEBI:29035"/>
    </cofactor>
</comment>
<dbReference type="GO" id="GO:0004619">
    <property type="term" value="F:phosphoglycerate mutase activity"/>
    <property type="evidence" value="ECO:0007669"/>
    <property type="project" value="UniProtKB-UniRule"/>
</dbReference>
<dbReference type="GO" id="GO:0006007">
    <property type="term" value="P:glucose catabolic process"/>
    <property type="evidence" value="ECO:0007669"/>
    <property type="project" value="InterPro"/>
</dbReference>
<comment type="pathway">
    <text evidence="4">Carbohydrate degradation; glycolysis; pyruvate from D-glyceraldehyde 3-phosphate: step 3/5.</text>
</comment>
<feature type="binding site" evidence="13">
    <location>
        <position position="429"/>
    </location>
    <ligand>
        <name>Mn(2+)</name>
        <dbReference type="ChEBI" id="CHEBI:29035"/>
        <label>1</label>
    </ligand>
</feature>
<evidence type="ECO:0000313" key="16">
    <source>
        <dbReference type="EMBL" id="TGL59109.1"/>
    </source>
</evidence>
<dbReference type="Gene3D" id="3.40.1450.10">
    <property type="entry name" value="BPG-independent phosphoglycerate mutase, domain B"/>
    <property type="match status" value="1"/>
</dbReference>
<dbReference type="AlphaFoldDB" id="A0A4R9K0D3"/>
<dbReference type="SUPFAM" id="SSF64158">
    <property type="entry name" value="2,3-Bisphosphoglycerate-independent phosphoglycerate mutase, substrate-binding domain"/>
    <property type="match status" value="1"/>
</dbReference>
<feature type="binding site" evidence="12">
    <location>
        <position position="136"/>
    </location>
    <ligand>
        <name>substrate</name>
    </ligand>
</feature>
<keyword evidence="6 13" id="KW-0479">Metal-binding</keyword>
<evidence type="ECO:0000313" key="17">
    <source>
        <dbReference type="Proteomes" id="UP000297693"/>
    </source>
</evidence>
<sequence length="549" mass="61417">MLTLLKNPQGPISKQVLLVVLDGVGYTEHGIKEGNAIAAAKMPVLKKLWSEHPSVFLRAHGTAVGMPSDEDMGNSEVGHNVLGSGRIFDQGAKLVSASIASGSLFEGPIWKKIIDQVKTKTSTLHFLGLFSDGNVHSHIDHLKAMIDVAKNESVKRIRIHILLDGRDVPEKSSLEYLTPFESLLDSLRAKGLDIAIASGGGRMEITMDRYDADWSMVERGWKIHVLGEGRKFKSAREAIETFYNEDPKLIDQYMPGFVVCDENGIPLGEVKDNDSVIFFNFRGDRSIEISRAFTEESFSFFDRVRFPKIEFAGMMQYDGDSFIPKQYLVSPPQIDRTMGEYLVNEGVAQYAISETQKYGHVTFFWNGNKSGYFNQSLETYEEVKSDIIPFDQKPEMKAKEITDTLVLAIQSHKYPFLRVNYPNGDMVGHTGNMEATIKGLEYLDACIDRLVKICKETNTLMFITADHGNADEMYQLDKKGNPQISTKGEPVPKTSHTLNPVQFVAFDPDSEIQFRKDLKSYGLANVAATVLDALGFQAPEGYHESLIKR</sequence>
<feature type="binding site" evidence="12">
    <location>
        <position position="209"/>
    </location>
    <ligand>
        <name>substrate</name>
    </ligand>
</feature>
<evidence type="ECO:0000259" key="14">
    <source>
        <dbReference type="Pfam" id="PF01676"/>
    </source>
</evidence>
<dbReference type="NCBIfam" id="TIGR01307">
    <property type="entry name" value="pgm_bpd_ind"/>
    <property type="match status" value="1"/>
</dbReference>
<feature type="binding site" evidence="12">
    <location>
        <begin position="166"/>
        <end position="167"/>
    </location>
    <ligand>
        <name>substrate</name>
    </ligand>
</feature>
<feature type="active site" description="Phosphoserine intermediate" evidence="11">
    <location>
        <position position="75"/>
    </location>
</feature>
<comment type="caution">
    <text evidence="16">The sequence shown here is derived from an EMBL/GenBank/DDBJ whole genome shotgun (WGS) entry which is preliminary data.</text>
</comment>
<evidence type="ECO:0000256" key="10">
    <source>
        <dbReference type="NCBIfam" id="TIGR01307"/>
    </source>
</evidence>
<evidence type="ECO:0000256" key="8">
    <source>
        <dbReference type="ARBA" id="ARBA00023211"/>
    </source>
</evidence>
<feature type="binding site" evidence="12">
    <location>
        <position position="357"/>
    </location>
    <ligand>
        <name>substrate</name>
    </ligand>
</feature>
<keyword evidence="9 16" id="KW-0413">Isomerase</keyword>
<dbReference type="InterPro" id="IPR011258">
    <property type="entry name" value="BPG-indep_PGM_N"/>
</dbReference>
<evidence type="ECO:0000256" key="2">
    <source>
        <dbReference type="ARBA" id="ARBA00001936"/>
    </source>
</evidence>
<dbReference type="InterPro" id="IPR005995">
    <property type="entry name" value="Pgm_bpd_ind"/>
</dbReference>
<dbReference type="SUPFAM" id="SSF53649">
    <property type="entry name" value="Alkaline phosphatase-like"/>
    <property type="match status" value="1"/>
</dbReference>
<dbReference type="GO" id="GO:0005737">
    <property type="term" value="C:cytoplasm"/>
    <property type="evidence" value="ECO:0007669"/>
    <property type="project" value="InterPro"/>
</dbReference>
<evidence type="ECO:0000256" key="13">
    <source>
        <dbReference type="PIRSR" id="PIRSR001492-3"/>
    </source>
</evidence>
<keyword evidence="8 13" id="KW-0464">Manganese</keyword>
<keyword evidence="17" id="KW-1185">Reference proteome</keyword>
<dbReference type="InterPro" id="IPR017850">
    <property type="entry name" value="Alkaline_phosphatase_core_sf"/>
</dbReference>
<dbReference type="Pfam" id="PF06415">
    <property type="entry name" value="iPGM_N"/>
    <property type="match status" value="1"/>
</dbReference>
<feature type="binding site" evidence="13">
    <location>
        <position position="467"/>
    </location>
    <ligand>
        <name>Mn(2+)</name>
        <dbReference type="ChEBI" id="CHEBI:29035"/>
        <label>2</label>
    </ligand>
</feature>
<dbReference type="PIRSF" id="PIRSF001492">
    <property type="entry name" value="IPGAM"/>
    <property type="match status" value="1"/>
</dbReference>
<feature type="binding site" evidence="13">
    <location>
        <position position="75"/>
    </location>
    <ligand>
        <name>Mn(2+)</name>
        <dbReference type="ChEBI" id="CHEBI:29035"/>
        <label>2</label>
    </ligand>
</feature>
<dbReference type="PANTHER" id="PTHR31637">
    <property type="entry name" value="2,3-BISPHOSPHOGLYCERATE-INDEPENDENT PHOSPHOGLYCERATE MUTASE"/>
    <property type="match status" value="1"/>
</dbReference>
<organism evidence="16 17">
    <name type="scientific">Leptospira ognonensis</name>
    <dbReference type="NCBI Taxonomy" id="2484945"/>
    <lineage>
        <taxon>Bacteria</taxon>
        <taxon>Pseudomonadati</taxon>
        <taxon>Spirochaetota</taxon>
        <taxon>Spirochaetia</taxon>
        <taxon>Leptospirales</taxon>
        <taxon>Leptospiraceae</taxon>
        <taxon>Leptospira</taxon>
    </lineage>
</organism>
<feature type="binding site" evidence="13">
    <location>
        <position position="496"/>
    </location>
    <ligand>
        <name>Mn(2+)</name>
        <dbReference type="ChEBI" id="CHEBI:29035"/>
        <label>1</label>
    </ligand>
</feature>
<protein>
    <recommendedName>
        <fullName evidence="10">2,3-bisphosphoglycerate-independent phosphoglycerate mutase</fullName>
        <ecNumber evidence="10">5.4.2.12</ecNumber>
    </recommendedName>
</protein>
<feature type="domain" description="Metalloenzyme" evidence="14">
    <location>
        <begin position="14"/>
        <end position="537"/>
    </location>
</feature>
<dbReference type="FunFam" id="3.40.1450.10:FF:000002">
    <property type="entry name" value="2,3-bisphosphoglycerate-independent phosphoglycerate mutase"/>
    <property type="match status" value="1"/>
</dbReference>
<dbReference type="InterPro" id="IPR006124">
    <property type="entry name" value="Metalloenzyme"/>
</dbReference>
<evidence type="ECO:0000256" key="1">
    <source>
        <dbReference type="ARBA" id="ARBA00000370"/>
    </source>
</evidence>
<dbReference type="Gene3D" id="3.40.720.10">
    <property type="entry name" value="Alkaline Phosphatase, subunit A"/>
    <property type="match status" value="1"/>
</dbReference>
<feature type="binding site" evidence="12">
    <location>
        <begin position="282"/>
        <end position="285"/>
    </location>
    <ligand>
        <name>substrate</name>
    </ligand>
</feature>
<dbReference type="CDD" id="cd16010">
    <property type="entry name" value="iPGM"/>
    <property type="match status" value="1"/>
</dbReference>
<evidence type="ECO:0000256" key="11">
    <source>
        <dbReference type="PIRSR" id="PIRSR001492-1"/>
    </source>
</evidence>
<evidence type="ECO:0000256" key="12">
    <source>
        <dbReference type="PIRSR" id="PIRSR001492-2"/>
    </source>
</evidence>
<dbReference type="RefSeq" id="WP_135623635.1">
    <property type="nucleotide sequence ID" value="NZ_RQGD01000025.1"/>
</dbReference>
<proteinExistence type="inferred from homology"/>
<feature type="binding site" evidence="12">
    <location>
        <position position="202"/>
    </location>
    <ligand>
        <name>substrate</name>
    </ligand>
</feature>